<dbReference type="AlphaFoldDB" id="F5SWF4"/>
<dbReference type="NCBIfam" id="TIGR01845">
    <property type="entry name" value="outer_NodT"/>
    <property type="match status" value="1"/>
</dbReference>
<dbReference type="PANTHER" id="PTHR30203">
    <property type="entry name" value="OUTER MEMBRANE CATION EFFLUX PROTEIN"/>
    <property type="match status" value="1"/>
</dbReference>
<accession>F5SWF4</accession>
<keyword evidence="3 10" id="KW-1134">Transmembrane beta strand</keyword>
<feature type="coiled-coil region" evidence="11">
    <location>
        <begin position="213"/>
        <end position="264"/>
    </location>
</feature>
<comment type="caution">
    <text evidence="12">The sequence shown here is derived from an EMBL/GenBank/DDBJ whole genome shotgun (WGS) entry which is preliminary data.</text>
</comment>
<comment type="similarity">
    <text evidence="2 10">Belongs to the outer membrane factor (OMF) (TC 1.B.17) family.</text>
</comment>
<evidence type="ECO:0000313" key="13">
    <source>
        <dbReference type="Proteomes" id="UP000003544"/>
    </source>
</evidence>
<dbReference type="Gene3D" id="1.20.1600.10">
    <property type="entry name" value="Outer membrane efflux proteins (OEP)"/>
    <property type="match status" value="1"/>
</dbReference>
<comment type="function">
    <text evidence="9">Could be involved in resistance to puromycin, acriflavine and tetraphenylarsonium chloride.</text>
</comment>
<dbReference type="GO" id="GO:0015562">
    <property type="term" value="F:efflux transmembrane transporter activity"/>
    <property type="evidence" value="ECO:0007669"/>
    <property type="project" value="InterPro"/>
</dbReference>
<organism evidence="12 13">
    <name type="scientific">Methylophaga aminisulfidivorans MP</name>
    <dbReference type="NCBI Taxonomy" id="1026882"/>
    <lineage>
        <taxon>Bacteria</taxon>
        <taxon>Pseudomonadati</taxon>
        <taxon>Pseudomonadota</taxon>
        <taxon>Gammaproteobacteria</taxon>
        <taxon>Thiotrichales</taxon>
        <taxon>Piscirickettsiaceae</taxon>
        <taxon>Methylophaga</taxon>
    </lineage>
</organism>
<evidence type="ECO:0000256" key="5">
    <source>
        <dbReference type="ARBA" id="ARBA00022729"/>
    </source>
</evidence>
<evidence type="ECO:0000256" key="6">
    <source>
        <dbReference type="ARBA" id="ARBA00023136"/>
    </source>
</evidence>
<evidence type="ECO:0000256" key="9">
    <source>
        <dbReference type="ARBA" id="ARBA00037313"/>
    </source>
</evidence>
<dbReference type="InterPro" id="IPR010131">
    <property type="entry name" value="MdtP/NodT-like"/>
</dbReference>
<dbReference type="GO" id="GO:0009279">
    <property type="term" value="C:cell outer membrane"/>
    <property type="evidence" value="ECO:0007669"/>
    <property type="project" value="UniProtKB-SubCell"/>
</dbReference>
<comment type="subcellular location">
    <subcellularLocation>
        <location evidence="10">Cell outer membrane</location>
        <topology evidence="10">Lipid-anchor</topology>
    </subcellularLocation>
    <subcellularLocation>
        <location evidence="1">Membrane</location>
    </subcellularLocation>
</comment>
<keyword evidence="4 10" id="KW-0812">Transmembrane</keyword>
<evidence type="ECO:0000256" key="2">
    <source>
        <dbReference type="ARBA" id="ARBA00007613"/>
    </source>
</evidence>
<keyword evidence="8 10" id="KW-0449">Lipoprotein</keyword>
<dbReference type="Pfam" id="PF02321">
    <property type="entry name" value="OEP"/>
    <property type="match status" value="2"/>
</dbReference>
<name>F5SWF4_9GAMM</name>
<evidence type="ECO:0000313" key="12">
    <source>
        <dbReference type="EMBL" id="EGL55386.1"/>
    </source>
</evidence>
<evidence type="ECO:0000256" key="4">
    <source>
        <dbReference type="ARBA" id="ARBA00022692"/>
    </source>
</evidence>
<keyword evidence="7 10" id="KW-0564">Palmitate</keyword>
<evidence type="ECO:0000256" key="11">
    <source>
        <dbReference type="SAM" id="Coils"/>
    </source>
</evidence>
<reference evidence="12 13" key="1">
    <citation type="journal article" date="2011" name="J. Bacteriol.">
        <title>Draft genome sequence of Methylophaga aminisulfidivorans MP T.</title>
        <authorList>
            <person name="Han G.H."/>
            <person name="Kim W."/>
            <person name="Chun J."/>
            <person name="Kim S.W."/>
        </authorList>
    </citation>
    <scope>NUCLEOTIDE SEQUENCE [LARGE SCALE GENOMIC DNA]</scope>
    <source>
        <strain evidence="13">MP(T)</strain>
    </source>
</reference>
<keyword evidence="6 10" id="KW-0472">Membrane</keyword>
<dbReference type="EMBL" id="AFIG01000001">
    <property type="protein sequence ID" value="EGL55386.1"/>
    <property type="molecule type" value="Genomic_DNA"/>
</dbReference>
<keyword evidence="11" id="KW-0175">Coiled coil</keyword>
<dbReference type="InterPro" id="IPR003423">
    <property type="entry name" value="OMP_efflux"/>
</dbReference>
<evidence type="ECO:0000256" key="8">
    <source>
        <dbReference type="ARBA" id="ARBA00023288"/>
    </source>
</evidence>
<protein>
    <submittedName>
        <fullName evidence="12">Outer membrane protein</fullName>
    </submittedName>
</protein>
<dbReference type="SUPFAM" id="SSF56954">
    <property type="entry name" value="Outer membrane efflux proteins (OEP)"/>
    <property type="match status" value="1"/>
</dbReference>
<sequence length="509" mass="56149">MIRNKIANHLSFKAYFESIVKTLFHLFPYTMLLLLSACISSEGIMPQSDVPVDNTFQLSEYVQEIQEDAAWPIEQWWQCFQDEQLNQLMQLAVSQSPSVQEAQARIRLATSLAAQTDATLSPTMDAEVQINRKRWPTDYFYGPGELGGTTSWNNTGLLSLHYDPDIWNKNSLQSEVALSEIKKQTAKSQIAKLNIESALMSSYIELSLNHDELELAQQAVNTYQEKLDVIKAQLKMGLNTEVAVHQAETQLADAEAKLEAVKDHIVIAKHAIAALLGEGPAFADSLKPPHLTITEEVSLPSHIPAELLGHRPDVVASRWLVFSANKHIDIAHTAFYPNINLSAAIGFMAVNGSVLSVFSHDKLTYDAGPAISLPIFDAGRIRGELSEATASYDMTVALYKKTLTEAMQQIADSAVSLKSSLTQSATLASAIKASHQAYLHANDAYEVGLTDYLPVLEAKLVWLQQQLFSQQINAQVLQYRADLIIALGGGLTTEDDGPKQAALRYQEKP</sequence>
<gene>
    <name evidence="12" type="ORF">MAMP_02380</name>
</gene>
<dbReference type="eggNOG" id="COG1538">
    <property type="taxonomic scope" value="Bacteria"/>
</dbReference>
<evidence type="ECO:0000256" key="1">
    <source>
        <dbReference type="ARBA" id="ARBA00004370"/>
    </source>
</evidence>
<keyword evidence="13" id="KW-1185">Reference proteome</keyword>
<evidence type="ECO:0000256" key="3">
    <source>
        <dbReference type="ARBA" id="ARBA00022452"/>
    </source>
</evidence>
<evidence type="ECO:0000256" key="7">
    <source>
        <dbReference type="ARBA" id="ARBA00023139"/>
    </source>
</evidence>
<dbReference type="STRING" id="1026882.MAMP_02380"/>
<dbReference type="Gene3D" id="2.20.200.10">
    <property type="entry name" value="Outer membrane efflux proteins (OEP)"/>
    <property type="match status" value="1"/>
</dbReference>
<evidence type="ECO:0000256" key="10">
    <source>
        <dbReference type="RuleBase" id="RU362097"/>
    </source>
</evidence>
<keyword evidence="5" id="KW-0732">Signal</keyword>
<proteinExistence type="inferred from homology"/>
<dbReference type="PANTHER" id="PTHR30203:SF20">
    <property type="entry name" value="MULTIDRUG RESISTANCE OUTER MEMBRANE PROTEIN MDTP-RELATED"/>
    <property type="match status" value="1"/>
</dbReference>
<dbReference type="Proteomes" id="UP000003544">
    <property type="component" value="Unassembled WGS sequence"/>
</dbReference>